<keyword evidence="2 6" id="KW-0349">Heme</keyword>
<evidence type="ECO:0000256" key="4">
    <source>
        <dbReference type="ARBA" id="ARBA00022723"/>
    </source>
</evidence>
<sequence length="178" mass="20741">MGNVIKRRARDYDNYSTPEICELTFDEIDLIQRTWKVPAIKQHDTAEKIFYTYLEKFPDNQQVFQAFRNTPLLMLKGTPGFRAHASRIFNVFSSVIDALDKDPEFIAIKKIVADVGRSHAKRQIKKRSYVELRIVILDSLTDMCKLDDDGIVAWSKLLDIIYHVLFECIDGNDYQFSQ</sequence>
<dbReference type="OrthoDB" id="7779786at2759"/>
<evidence type="ECO:0000256" key="3">
    <source>
        <dbReference type="ARBA" id="ARBA00022621"/>
    </source>
</evidence>
<keyword evidence="3 6" id="KW-0561">Oxygen transport</keyword>
<dbReference type="Proteomes" id="UP001153620">
    <property type="component" value="Chromosome 1"/>
</dbReference>
<keyword evidence="1 6" id="KW-0813">Transport</keyword>
<evidence type="ECO:0000256" key="1">
    <source>
        <dbReference type="ARBA" id="ARBA00022448"/>
    </source>
</evidence>
<keyword evidence="9" id="KW-1185">Reference proteome</keyword>
<dbReference type="EMBL" id="OU895877">
    <property type="protein sequence ID" value="CAG9797081.1"/>
    <property type="molecule type" value="Genomic_DNA"/>
</dbReference>
<dbReference type="AlphaFoldDB" id="A0A9N9RIL6"/>
<dbReference type="PANTHER" id="PTHR47217:SF1">
    <property type="entry name" value="GLOBIN-LIKE PROTEIN"/>
    <property type="match status" value="1"/>
</dbReference>
<dbReference type="GO" id="GO:0020037">
    <property type="term" value="F:heme binding"/>
    <property type="evidence" value="ECO:0007669"/>
    <property type="project" value="InterPro"/>
</dbReference>
<protein>
    <recommendedName>
        <fullName evidence="7">Globin domain-containing protein</fullName>
    </recommendedName>
</protein>
<gene>
    <name evidence="8" type="ORF">CHIRRI_LOCUS82</name>
</gene>
<comment type="similarity">
    <text evidence="6">Belongs to the globin family.</text>
</comment>
<dbReference type="InterPro" id="IPR009050">
    <property type="entry name" value="Globin-like_sf"/>
</dbReference>
<dbReference type="PANTHER" id="PTHR47217">
    <property type="entry name" value="GLOBIN-LIKE PROTEIN"/>
    <property type="match status" value="1"/>
</dbReference>
<dbReference type="Pfam" id="PF00042">
    <property type="entry name" value="Globin"/>
    <property type="match status" value="1"/>
</dbReference>
<evidence type="ECO:0000259" key="7">
    <source>
        <dbReference type="PROSITE" id="PS01033"/>
    </source>
</evidence>
<evidence type="ECO:0000313" key="8">
    <source>
        <dbReference type="EMBL" id="CAG9797081.1"/>
    </source>
</evidence>
<dbReference type="Gene3D" id="1.10.490.10">
    <property type="entry name" value="Globins"/>
    <property type="match status" value="1"/>
</dbReference>
<dbReference type="PROSITE" id="PS01033">
    <property type="entry name" value="GLOBIN"/>
    <property type="match status" value="1"/>
</dbReference>
<dbReference type="CDD" id="cd01040">
    <property type="entry name" value="Mb-like"/>
    <property type="match status" value="1"/>
</dbReference>
<dbReference type="GO" id="GO:0046872">
    <property type="term" value="F:metal ion binding"/>
    <property type="evidence" value="ECO:0007669"/>
    <property type="project" value="UniProtKB-KW"/>
</dbReference>
<organism evidence="8 9">
    <name type="scientific">Chironomus riparius</name>
    <dbReference type="NCBI Taxonomy" id="315576"/>
    <lineage>
        <taxon>Eukaryota</taxon>
        <taxon>Metazoa</taxon>
        <taxon>Ecdysozoa</taxon>
        <taxon>Arthropoda</taxon>
        <taxon>Hexapoda</taxon>
        <taxon>Insecta</taxon>
        <taxon>Pterygota</taxon>
        <taxon>Neoptera</taxon>
        <taxon>Endopterygota</taxon>
        <taxon>Diptera</taxon>
        <taxon>Nematocera</taxon>
        <taxon>Chironomoidea</taxon>
        <taxon>Chironomidae</taxon>
        <taxon>Chironominae</taxon>
        <taxon>Chironomus</taxon>
    </lineage>
</organism>
<name>A0A9N9RIL6_9DIPT</name>
<dbReference type="InterPro" id="IPR044399">
    <property type="entry name" value="Mb-like_M"/>
</dbReference>
<reference evidence="8" key="2">
    <citation type="submission" date="2022-10" db="EMBL/GenBank/DDBJ databases">
        <authorList>
            <consortium name="ENA_rothamsted_submissions"/>
            <consortium name="culmorum"/>
            <person name="King R."/>
        </authorList>
    </citation>
    <scope>NUCLEOTIDE SEQUENCE</scope>
</reference>
<evidence type="ECO:0000313" key="9">
    <source>
        <dbReference type="Proteomes" id="UP001153620"/>
    </source>
</evidence>
<evidence type="ECO:0000256" key="5">
    <source>
        <dbReference type="ARBA" id="ARBA00023004"/>
    </source>
</evidence>
<evidence type="ECO:0000256" key="6">
    <source>
        <dbReference type="RuleBase" id="RU000356"/>
    </source>
</evidence>
<dbReference type="GO" id="GO:0019825">
    <property type="term" value="F:oxygen binding"/>
    <property type="evidence" value="ECO:0007669"/>
    <property type="project" value="InterPro"/>
</dbReference>
<keyword evidence="4" id="KW-0479">Metal-binding</keyword>
<dbReference type="InterPro" id="IPR000971">
    <property type="entry name" value="Globin"/>
</dbReference>
<dbReference type="GO" id="GO:0005344">
    <property type="term" value="F:oxygen carrier activity"/>
    <property type="evidence" value="ECO:0007669"/>
    <property type="project" value="UniProtKB-KW"/>
</dbReference>
<feature type="domain" description="Globin" evidence="7">
    <location>
        <begin position="22"/>
        <end position="170"/>
    </location>
</feature>
<dbReference type="InterPro" id="IPR012292">
    <property type="entry name" value="Globin/Proto"/>
</dbReference>
<proteinExistence type="inferred from homology"/>
<dbReference type="SUPFAM" id="SSF46458">
    <property type="entry name" value="Globin-like"/>
    <property type="match status" value="1"/>
</dbReference>
<reference evidence="8" key="1">
    <citation type="submission" date="2022-01" db="EMBL/GenBank/DDBJ databases">
        <authorList>
            <person name="King R."/>
        </authorList>
    </citation>
    <scope>NUCLEOTIDE SEQUENCE</scope>
</reference>
<keyword evidence="5" id="KW-0408">Iron</keyword>
<evidence type="ECO:0000256" key="2">
    <source>
        <dbReference type="ARBA" id="ARBA00022617"/>
    </source>
</evidence>
<accession>A0A9N9RIL6</accession>